<feature type="domain" description="DEAD-box RNA helicase Q" evidence="25">
    <location>
        <begin position="1757"/>
        <end position="1785"/>
    </location>
</feature>
<dbReference type="InterPro" id="IPR014001">
    <property type="entry name" value="Helicase_ATP-bd"/>
</dbReference>
<keyword evidence="13 19" id="KW-0482">Metalloprotease</keyword>
<feature type="domain" description="Peptidase M12A" evidence="26">
    <location>
        <begin position="1178"/>
        <end position="1381"/>
    </location>
</feature>
<dbReference type="PANTHER" id="PTHR23079">
    <property type="entry name" value="RNA-DEPENDENT RNA POLYMERASE"/>
    <property type="match status" value="1"/>
</dbReference>
<evidence type="ECO:0000259" key="23">
    <source>
        <dbReference type="PROSITE" id="PS51192"/>
    </source>
</evidence>
<evidence type="ECO:0000256" key="4">
    <source>
        <dbReference type="ARBA" id="ARBA00022679"/>
    </source>
</evidence>
<keyword evidence="12" id="KW-0694">RNA-binding</keyword>
<evidence type="ECO:0000256" key="16">
    <source>
        <dbReference type="ARBA" id="ARBA00048744"/>
    </source>
</evidence>
<keyword evidence="11" id="KW-0067">ATP-binding</keyword>
<dbReference type="InterPro" id="IPR000742">
    <property type="entry name" value="EGF"/>
</dbReference>
<dbReference type="SUPFAM" id="SSF52540">
    <property type="entry name" value="P-loop containing nucleoside triphosphate hydrolases"/>
    <property type="match status" value="1"/>
</dbReference>
<evidence type="ECO:0000256" key="18">
    <source>
        <dbReference type="PROSITE-ProRule" id="PRU00552"/>
    </source>
</evidence>
<keyword evidence="8 19" id="KW-0378">Hydrolase</keyword>
<keyword evidence="6 19" id="KW-0479">Metal-binding</keyword>
<feature type="domain" description="Helicase C-terminal" evidence="24">
    <location>
        <begin position="1990"/>
        <end position="2158"/>
    </location>
</feature>
<feature type="compositionally biased region" description="Polar residues" evidence="21">
    <location>
        <begin position="2182"/>
        <end position="2191"/>
    </location>
</feature>
<comment type="catalytic activity">
    <reaction evidence="16">
        <text>RNA(n) + a ribonucleoside 5'-triphosphate = RNA(n+1) + diphosphate</text>
        <dbReference type="Rhea" id="RHEA:21248"/>
        <dbReference type="Rhea" id="RHEA-COMP:14527"/>
        <dbReference type="Rhea" id="RHEA-COMP:17342"/>
        <dbReference type="ChEBI" id="CHEBI:33019"/>
        <dbReference type="ChEBI" id="CHEBI:61557"/>
        <dbReference type="ChEBI" id="CHEBI:140395"/>
        <dbReference type="EC" id="2.7.7.48"/>
    </reaction>
</comment>
<evidence type="ECO:0000256" key="12">
    <source>
        <dbReference type="ARBA" id="ARBA00022884"/>
    </source>
</evidence>
<evidence type="ECO:0000256" key="2">
    <source>
        <dbReference type="ARBA" id="ARBA00022484"/>
    </source>
</evidence>
<evidence type="ECO:0000256" key="17">
    <source>
        <dbReference type="PROSITE-ProRule" id="PRU00059"/>
    </source>
</evidence>
<dbReference type="GO" id="GO:0005524">
    <property type="term" value="F:ATP binding"/>
    <property type="evidence" value="ECO:0007669"/>
    <property type="project" value="UniProtKB-KW"/>
</dbReference>
<feature type="domain" description="Helicase ATP-binding" evidence="23">
    <location>
        <begin position="1788"/>
        <end position="1976"/>
    </location>
</feature>
<dbReference type="GO" id="GO:0003968">
    <property type="term" value="F:RNA-directed RNA polymerase activity"/>
    <property type="evidence" value="ECO:0007669"/>
    <property type="project" value="UniProtKB-KW"/>
</dbReference>
<keyword evidence="5" id="KW-0548">Nucleotidyltransferase</keyword>
<comment type="caution">
    <text evidence="27">The sequence shown here is derived from an EMBL/GenBank/DDBJ whole genome shotgun (WGS) entry which is preliminary data.</text>
</comment>
<dbReference type="SMART" id="SM00487">
    <property type="entry name" value="DEXDc"/>
    <property type="match status" value="1"/>
</dbReference>
<evidence type="ECO:0000256" key="19">
    <source>
        <dbReference type="PROSITE-ProRule" id="PRU01211"/>
    </source>
</evidence>
<dbReference type="InterPro" id="IPR027417">
    <property type="entry name" value="P-loop_NTPase"/>
</dbReference>
<dbReference type="PROSITE" id="PS01186">
    <property type="entry name" value="EGF_2"/>
    <property type="match status" value="1"/>
</dbReference>
<evidence type="ECO:0000256" key="5">
    <source>
        <dbReference type="ARBA" id="ARBA00022695"/>
    </source>
</evidence>
<dbReference type="PRINTS" id="PR00480">
    <property type="entry name" value="ASTACIN"/>
</dbReference>
<dbReference type="PROSITE" id="PS51195">
    <property type="entry name" value="Q_MOTIF"/>
    <property type="match status" value="1"/>
</dbReference>
<evidence type="ECO:0000256" key="21">
    <source>
        <dbReference type="SAM" id="MobiDB-lite"/>
    </source>
</evidence>
<dbReference type="InterPro" id="IPR006026">
    <property type="entry name" value="Peptidase_Metallo"/>
</dbReference>
<keyword evidence="28" id="KW-1185">Reference proteome</keyword>
<feature type="compositionally biased region" description="Low complexity" evidence="21">
    <location>
        <begin position="2263"/>
        <end position="2312"/>
    </location>
</feature>
<dbReference type="InterPro" id="IPR007855">
    <property type="entry name" value="RDRP"/>
</dbReference>
<sequence>MLELRFTEIPSKNCLYVIPGLVSRSFEFLNEEQASMFQSLFDNLPVWIHQRSKSVEELQLKVDKCSNLMEISFGYLASTTIYFWNQNIQKNAMLKCKTNTSQKYLAITYGANVAIELRLNQVCLNKYFIISYDNIGNYTMILLLKAAPRCYRISQRQTNQYYKRDLSFGIINESCLANSSALYLKFCEHDSLVAIAEFLINVIKLDCHKGCINCIKMSTQTLHFDCILSDFWSNYAFQMLLTLGYRIKNQITSDTLDKIIQLSNLSNGQKYPNHQCYLKLTAIYYRARYDRLFDINQEFDNVQLIPSNIVLDKWEYVPRIYLTPYGVYPLPIKPMRGNRILRERSLFGPGENFCRVIIRDVDLGQPQFDFMQTNEQWVKDLILATNHIIVGDQMFQFLLCSNSQLRDRSFWFHASYHNYQAAHIRAWMGDFSDEKCIGTRIARMALSLTGTTATIKLLSHQIERIDDKFDDQGRIFTDGAGKISPMALAEGLKVYNPDLIEDNYMPCVIQARLNGIKGVFVLASDLNDRGVLIQYRPSQHKFKVNHNVLEIVKHSSSGMAFLNRQVIVLLENMGVTKNIFLKLQNKARLKISMSLLANKTAQHTLEQSVRFYDWERMHKSGVQLTREPFVRSLLLLLAQERVKRLKEKSHVQIPLSDGRMLLGVVDETNSLQYGQVFIQLRDLNGHCQIIKDRKILITKNPAHFPGDIRKLDAVDCPALHHLYECVVFPAQGQRPHPNEISGSDTDGDEYWTCWEENLVKNATIQHPPATFDSTKKVAHNGEITMIEIADFLFKYLSSDSLGVLSNRHLACCARYGPSHEDSCRLAQTISEAVDFPKTGVLPKYPKDITINQYPDFMENKYKESFESDTSIGFMYRDIKQVCEIHLAVQDKLNDQKINIDNNFLINGYEKYINQAKIEYEYYSSRINTILSTYNLENEYELITGCHSCMEEEKKNNDSVETALLEFRHLNQEMRIKFASDKLNHREQLRKTSAWYYVAYTTGTILSFGWIMNHLMSDIIKQKQILQEEHQALKRIAKHNSQSLVFNNTLNTTIVSQEYNISVKGLLTIDTATKANICDRNQTIEDCVLIYNAKLFMNVLLLISSPTSNHSSISFTFPENSTKSTVDCKVLRIRRNQLSEIFEPVTLETMFKLSGIRYSSIDYTTLSYQAQPRSQIDGRSIKNRWSTSINYYISQTTDFTSSMIANIRIAISNWETNTCLKFNELSVITPTTNKSYVLFERDDEYGCSSPVGYDANDPTSVILISSQCGAIIGSIMHEIGHTLGYIHTQSRIDRNSFVSVVTSNMNQDYAANFFIWVFGTLRFADVTFPYDYGSFMHYDSYGFSNNNKPTIIPYDKRYEKTMGQREKAAFYDYKQINRLYCTRTDCPQMFNNNDCQNNGYLDPKTCSYCICPEGFSGTYCDQRDSNSNCGDTIINSNPYLSKQITIQNPSPTYTIPTQQYCVYLIRSLSPRKIRFRLDSINTVQRAVCGLTSSIEVKYRQDLGLTGARWCGNTITSDWLNVTAETNTMIVIFRATNSIDITTGNPKASFRATIFFDAEPMPVVNLTTITTTTTTTTTTISSTILTTRTTNSLTTTGTTLSTCPPSSFRCQIPSQPTCGGCPNHQPCIVEGTQPCVAYTYQVQLTDCNQIVNGTAQCRYQFIQTPYTTSCPRTVLLCCPNYQLISIQTYYVYRNILTMSNAILTEISNENNNQVEKEEIKDKSEQKSINSIVPDLDDVQSFCAEFHIKVENAAGIRPWLQFSDTNFPEEVLKQFEENEFDMPTPIQSIAWPILTQNRDLVGIASTGSGKTLAFILPLVFHIRKQPPLQPDDGPIAIVLAPTRELVQQIHNVAQPYFNIFGIKSLCIIGGDEREKQINEIGDGKEVYICTPGRLEDFLESKITTLYRVTFIVLDEADKMLDLGFETQVRNILADFKTPKSSNADEQQTRRQAQISMFSATWPKSIKALAEDYLTNYVHATVGCLSESHAVNLNIQQIVDFCPNEQQKKQNLFRILDEVCAYAPDRKTIIFVRTRDKVNRLSKELEQNGYKALLLHGSKSQQMRNEVLKEFRETSNALLLATDVASRGLDVDDVRFVINYDFPTSDAVYIHRIGRTGRSSHCGTAFTFFSNEDAKHAPELIHILDEAGAVVHPIILQIGRKNGFNKWVANVGIPQYPVYNPDENWSDGNNNGQDCSNDDYYNNEDLPPNLMSIDLSSFDPSQLRSVPVSLLNSDGQLSELDVNTRIKHFQDYKQRCQLLERLSSEYNDGNYSNNQNDYDNNNYNNNSHNNRYNGGWSNPGSENQNGRNWNSNNNEWQNKKFDSNQKRSWENNLSSANMNKNKQWNEINNNNNNNNNNNGQTNYDQWKSSNQSQPQQKQQQQQQQPPQDQQLSDLETNPAIIYAKASSEYHIQYNQYTTALQQAMLAQQSGTPITPQQQQYLITFQQQLQAKQQQLQVMQQAANLQQASILQAAALNAATQNVWNQQTNTSQSNITNDLSKSNTDAQQNWMQQWINAGYDASQIAAYQQWYTQMQTAASLAASAALSQSQNPSTTYSGMPFSSNNSNQQSATTISAPPTVSSSTASAAQRAYAAYSNRASSS</sequence>
<dbReference type="GO" id="GO:0030422">
    <property type="term" value="P:siRNA processing"/>
    <property type="evidence" value="ECO:0007669"/>
    <property type="project" value="TreeGrafter"/>
</dbReference>
<evidence type="ECO:0000256" key="7">
    <source>
        <dbReference type="ARBA" id="ARBA00022741"/>
    </source>
</evidence>
<dbReference type="PROSITE" id="PS00039">
    <property type="entry name" value="DEAD_ATP_HELICASE"/>
    <property type="match status" value="1"/>
</dbReference>
<dbReference type="Pfam" id="PF26253">
    <property type="entry name" value="RdRP_head"/>
    <property type="match status" value="1"/>
</dbReference>
<evidence type="ECO:0000313" key="28">
    <source>
        <dbReference type="Proteomes" id="UP000663870"/>
    </source>
</evidence>
<name>A0A815QPY9_9BILA</name>
<keyword evidence="2" id="KW-0696">RNA-directed RNA polymerase</keyword>
<evidence type="ECO:0000256" key="20">
    <source>
        <dbReference type="RuleBase" id="RU361183"/>
    </source>
</evidence>
<keyword evidence="15" id="KW-0943">RNA-mediated gene silencing</keyword>
<feature type="compositionally biased region" description="Basic and acidic residues" evidence="21">
    <location>
        <begin position="2313"/>
        <end position="2322"/>
    </location>
</feature>
<dbReference type="InterPro" id="IPR034035">
    <property type="entry name" value="Astacin-like_dom"/>
</dbReference>
<dbReference type="SUPFAM" id="SSF55486">
    <property type="entry name" value="Metalloproteases ('zincins'), catalytic domain"/>
    <property type="match status" value="1"/>
</dbReference>
<dbReference type="Pfam" id="PF05183">
    <property type="entry name" value="RdRP"/>
    <property type="match status" value="1"/>
</dbReference>
<dbReference type="PROSITE" id="PS00022">
    <property type="entry name" value="EGF_1"/>
    <property type="match status" value="1"/>
</dbReference>
<dbReference type="PROSITE" id="PS51192">
    <property type="entry name" value="HELICASE_ATP_BIND_1"/>
    <property type="match status" value="1"/>
</dbReference>
<dbReference type="GO" id="GO:0031380">
    <property type="term" value="C:nuclear RNA-directed RNA polymerase complex"/>
    <property type="evidence" value="ECO:0007669"/>
    <property type="project" value="TreeGrafter"/>
</dbReference>
<keyword evidence="10 19" id="KW-0862">Zinc</keyword>
<feature type="region of interest" description="Disordered" evidence="21">
    <location>
        <begin position="2546"/>
        <end position="2579"/>
    </location>
</feature>
<dbReference type="SUPFAM" id="SSF49854">
    <property type="entry name" value="Spermadhesin, CUB domain"/>
    <property type="match status" value="1"/>
</dbReference>
<protein>
    <recommendedName>
        <fullName evidence="20">Metalloendopeptidase</fullName>
        <ecNumber evidence="20">3.4.24.-</ecNumber>
    </recommendedName>
</protein>
<dbReference type="GO" id="GO:0008270">
    <property type="term" value="F:zinc ion binding"/>
    <property type="evidence" value="ECO:0007669"/>
    <property type="project" value="UniProtKB-UniRule"/>
</dbReference>
<evidence type="ECO:0000259" key="22">
    <source>
        <dbReference type="PROSITE" id="PS01180"/>
    </source>
</evidence>
<feature type="region of interest" description="Disordered" evidence="21">
    <location>
        <begin position="2339"/>
        <end position="2387"/>
    </location>
</feature>
<evidence type="ECO:0000256" key="14">
    <source>
        <dbReference type="ARBA" id="ARBA00023157"/>
    </source>
</evidence>
<dbReference type="GO" id="GO:0003724">
    <property type="term" value="F:RNA helicase activity"/>
    <property type="evidence" value="ECO:0007669"/>
    <property type="project" value="InterPro"/>
</dbReference>
<dbReference type="SMART" id="SM00490">
    <property type="entry name" value="HELICc"/>
    <property type="match status" value="1"/>
</dbReference>
<keyword evidence="7" id="KW-0547">Nucleotide-binding</keyword>
<dbReference type="InterPro" id="IPR014014">
    <property type="entry name" value="RNA_helicase_DEAD_Q_motif"/>
</dbReference>
<keyword evidence="3 19" id="KW-0645">Protease</keyword>
<dbReference type="GO" id="GO:0006508">
    <property type="term" value="P:proteolysis"/>
    <property type="evidence" value="ECO:0007669"/>
    <property type="project" value="UniProtKB-KW"/>
</dbReference>
<dbReference type="GO" id="GO:0003723">
    <property type="term" value="F:RNA binding"/>
    <property type="evidence" value="ECO:0007669"/>
    <property type="project" value="UniProtKB-KW"/>
</dbReference>
<evidence type="ECO:0000256" key="11">
    <source>
        <dbReference type="ARBA" id="ARBA00022840"/>
    </source>
</evidence>
<dbReference type="InterPro" id="IPR057596">
    <property type="entry name" value="RDRP_core"/>
</dbReference>
<dbReference type="InterPro" id="IPR001650">
    <property type="entry name" value="Helicase_C-like"/>
</dbReference>
<comment type="caution">
    <text evidence="17">Lacks conserved residue(s) required for the propagation of feature annotation.</text>
</comment>
<accession>A0A815QPY9</accession>
<reference evidence="27" key="1">
    <citation type="submission" date="2021-02" db="EMBL/GenBank/DDBJ databases">
        <authorList>
            <person name="Nowell W R."/>
        </authorList>
    </citation>
    <scope>NUCLEOTIDE SEQUENCE</scope>
</reference>
<evidence type="ECO:0000256" key="10">
    <source>
        <dbReference type="ARBA" id="ARBA00022833"/>
    </source>
</evidence>
<feature type="region of interest" description="Disordered" evidence="21">
    <location>
        <begin position="2263"/>
        <end position="2322"/>
    </location>
</feature>
<feature type="compositionally biased region" description="Low complexity" evidence="21">
    <location>
        <begin position="2339"/>
        <end position="2358"/>
    </location>
</feature>
<evidence type="ECO:0000256" key="9">
    <source>
        <dbReference type="ARBA" id="ARBA00022806"/>
    </source>
</evidence>
<dbReference type="Proteomes" id="UP000663870">
    <property type="component" value="Unassembled WGS sequence"/>
</dbReference>
<keyword evidence="14" id="KW-1015">Disulfide bond</keyword>
<gene>
    <name evidence="27" type="ORF">JXQ802_LOCUS38472</name>
</gene>
<organism evidence="27 28">
    <name type="scientific">Rotaria sordida</name>
    <dbReference type="NCBI Taxonomy" id="392033"/>
    <lineage>
        <taxon>Eukaryota</taxon>
        <taxon>Metazoa</taxon>
        <taxon>Spiralia</taxon>
        <taxon>Gnathifera</taxon>
        <taxon>Rotifera</taxon>
        <taxon>Eurotatoria</taxon>
        <taxon>Bdelloidea</taxon>
        <taxon>Philodinida</taxon>
        <taxon>Philodinidae</taxon>
        <taxon>Rotaria</taxon>
    </lineage>
</organism>
<dbReference type="PROSITE" id="PS51864">
    <property type="entry name" value="ASTACIN"/>
    <property type="match status" value="1"/>
</dbReference>
<dbReference type="InterPro" id="IPR024079">
    <property type="entry name" value="MetalloPept_cat_dom_sf"/>
</dbReference>
<dbReference type="InterPro" id="IPR001506">
    <property type="entry name" value="Peptidase_M12A"/>
</dbReference>
<feature type="domain" description="CUB" evidence="22">
    <location>
        <begin position="1428"/>
        <end position="1555"/>
    </location>
</feature>
<evidence type="ECO:0000256" key="15">
    <source>
        <dbReference type="ARBA" id="ARBA00023158"/>
    </source>
</evidence>
<dbReference type="InterPro" id="IPR058752">
    <property type="entry name" value="RDRP_C_head"/>
</dbReference>
<comment type="cofactor">
    <cofactor evidence="19 20">
        <name>Zn(2+)</name>
        <dbReference type="ChEBI" id="CHEBI:29105"/>
    </cofactor>
    <text evidence="19 20">Binds 1 zinc ion per subunit.</text>
</comment>
<evidence type="ECO:0000256" key="1">
    <source>
        <dbReference type="ARBA" id="ARBA00005762"/>
    </source>
</evidence>
<evidence type="ECO:0000256" key="3">
    <source>
        <dbReference type="ARBA" id="ARBA00022670"/>
    </source>
</evidence>
<dbReference type="InterPro" id="IPR000629">
    <property type="entry name" value="RNA-helicase_DEAD-box_CS"/>
</dbReference>
<evidence type="ECO:0000256" key="6">
    <source>
        <dbReference type="ARBA" id="ARBA00022723"/>
    </source>
</evidence>
<dbReference type="SMART" id="SM00235">
    <property type="entry name" value="ZnMc"/>
    <property type="match status" value="1"/>
</dbReference>
<feature type="active site" evidence="19">
    <location>
        <position position="1277"/>
    </location>
</feature>
<dbReference type="EC" id="3.4.24.-" evidence="20"/>
<feature type="binding site" evidence="19">
    <location>
        <position position="1280"/>
    </location>
    <ligand>
        <name>Zn(2+)</name>
        <dbReference type="ChEBI" id="CHEBI:29105"/>
        <note>catalytic</note>
    </ligand>
</feature>
<comment type="similarity">
    <text evidence="1">Belongs to the RdRP family.</text>
</comment>
<dbReference type="CDD" id="cd04280">
    <property type="entry name" value="ZnMc_astacin_like"/>
    <property type="match status" value="1"/>
</dbReference>
<feature type="short sequence motif" description="Q motif" evidence="18">
    <location>
        <begin position="1757"/>
        <end position="1785"/>
    </location>
</feature>
<dbReference type="CDD" id="cd18787">
    <property type="entry name" value="SF2_C_DEAD"/>
    <property type="match status" value="1"/>
</dbReference>
<evidence type="ECO:0000259" key="24">
    <source>
        <dbReference type="PROSITE" id="PS51194"/>
    </source>
</evidence>
<dbReference type="Pfam" id="PF00270">
    <property type="entry name" value="DEAD"/>
    <property type="match status" value="1"/>
</dbReference>
<keyword evidence="9" id="KW-0347">Helicase</keyword>
<evidence type="ECO:0000256" key="13">
    <source>
        <dbReference type="ARBA" id="ARBA00023049"/>
    </source>
</evidence>
<dbReference type="InterPro" id="IPR011545">
    <property type="entry name" value="DEAD/DEAH_box_helicase_dom"/>
</dbReference>
<dbReference type="InterPro" id="IPR000859">
    <property type="entry name" value="CUB_dom"/>
</dbReference>
<dbReference type="PANTHER" id="PTHR23079:SF55">
    <property type="entry name" value="RNA-DIRECTED RNA POLYMERASE"/>
    <property type="match status" value="1"/>
</dbReference>
<evidence type="ECO:0000259" key="26">
    <source>
        <dbReference type="PROSITE" id="PS51864"/>
    </source>
</evidence>
<keyword evidence="4" id="KW-0808">Transferase</keyword>
<dbReference type="PROSITE" id="PS51194">
    <property type="entry name" value="HELICASE_CTER"/>
    <property type="match status" value="1"/>
</dbReference>
<dbReference type="InterPro" id="IPR035914">
    <property type="entry name" value="Sperma_CUB_dom_sf"/>
</dbReference>
<proteinExistence type="inferred from homology"/>
<evidence type="ECO:0000313" key="27">
    <source>
        <dbReference type="EMBL" id="CAF1466366.1"/>
    </source>
</evidence>
<feature type="region of interest" description="Disordered" evidence="21">
    <location>
        <begin position="2178"/>
        <end position="2199"/>
    </location>
</feature>
<feature type="binding site" evidence="19">
    <location>
        <position position="1276"/>
    </location>
    <ligand>
        <name>Zn(2+)</name>
        <dbReference type="ChEBI" id="CHEBI:29105"/>
        <note>catalytic</note>
    </ligand>
</feature>
<feature type="compositionally biased region" description="Polar residues" evidence="21">
    <location>
        <begin position="2546"/>
        <end position="2556"/>
    </location>
</feature>
<evidence type="ECO:0000259" key="25">
    <source>
        <dbReference type="PROSITE" id="PS51195"/>
    </source>
</evidence>
<dbReference type="GO" id="GO:0004222">
    <property type="term" value="F:metalloendopeptidase activity"/>
    <property type="evidence" value="ECO:0007669"/>
    <property type="project" value="UniProtKB-UniRule"/>
</dbReference>
<feature type="binding site" evidence="19">
    <location>
        <position position="1286"/>
    </location>
    <ligand>
        <name>Zn(2+)</name>
        <dbReference type="ChEBI" id="CHEBI:29105"/>
        <note>catalytic</note>
    </ligand>
</feature>
<feature type="compositionally biased region" description="Low complexity" evidence="21">
    <location>
        <begin position="2367"/>
        <end position="2386"/>
    </location>
</feature>
<dbReference type="EMBL" id="CAJNOL010002136">
    <property type="protein sequence ID" value="CAF1466366.1"/>
    <property type="molecule type" value="Genomic_DNA"/>
</dbReference>
<dbReference type="Gene3D" id="3.40.50.300">
    <property type="entry name" value="P-loop containing nucleotide triphosphate hydrolases"/>
    <property type="match status" value="2"/>
</dbReference>
<feature type="compositionally biased region" description="Low complexity" evidence="21">
    <location>
        <begin position="2557"/>
        <end position="2579"/>
    </location>
</feature>
<evidence type="ECO:0000256" key="8">
    <source>
        <dbReference type="ARBA" id="ARBA00022801"/>
    </source>
</evidence>
<dbReference type="Pfam" id="PF00271">
    <property type="entry name" value="Helicase_C"/>
    <property type="match status" value="1"/>
</dbReference>
<dbReference type="Gene3D" id="3.40.390.10">
    <property type="entry name" value="Collagenase (Catalytic Domain)"/>
    <property type="match status" value="1"/>
</dbReference>
<dbReference type="Pfam" id="PF01400">
    <property type="entry name" value="Astacin"/>
    <property type="match status" value="1"/>
</dbReference>
<dbReference type="PROSITE" id="PS01180">
    <property type="entry name" value="CUB"/>
    <property type="match status" value="1"/>
</dbReference>